<dbReference type="Proteomes" id="UP001163603">
    <property type="component" value="Chromosome 15"/>
</dbReference>
<comment type="caution">
    <text evidence="1">The sequence shown here is derived from an EMBL/GenBank/DDBJ whole genome shotgun (WGS) entry which is preliminary data.</text>
</comment>
<evidence type="ECO:0000313" key="1">
    <source>
        <dbReference type="EMBL" id="KAJ0006888.1"/>
    </source>
</evidence>
<proteinExistence type="predicted"/>
<name>A0ACC0WXF8_9ROSI</name>
<organism evidence="1 2">
    <name type="scientific">Pistacia integerrima</name>
    <dbReference type="NCBI Taxonomy" id="434235"/>
    <lineage>
        <taxon>Eukaryota</taxon>
        <taxon>Viridiplantae</taxon>
        <taxon>Streptophyta</taxon>
        <taxon>Embryophyta</taxon>
        <taxon>Tracheophyta</taxon>
        <taxon>Spermatophyta</taxon>
        <taxon>Magnoliopsida</taxon>
        <taxon>eudicotyledons</taxon>
        <taxon>Gunneridae</taxon>
        <taxon>Pentapetalae</taxon>
        <taxon>rosids</taxon>
        <taxon>malvids</taxon>
        <taxon>Sapindales</taxon>
        <taxon>Anacardiaceae</taxon>
        <taxon>Pistacia</taxon>
    </lineage>
</organism>
<keyword evidence="2" id="KW-1185">Reference proteome</keyword>
<sequence>MELVPYLGDPYGKPSFATIPWEDMFRSASVRKPSLNPLPHAPAAPQPKKGNSTDPVHKNTLSGDPQANSVGHIVFNSTERYSTTLVAFWSEPLKLGLTETMLAIPVAMFKRKKNRVGWDGVICRGDAGDVKRGKEMNRAVRVDMPRRAIRFK</sequence>
<protein>
    <submittedName>
        <fullName evidence="1">Uncharacterized protein</fullName>
    </submittedName>
</protein>
<dbReference type="EMBL" id="CM047750">
    <property type="protein sequence ID" value="KAJ0006888.1"/>
    <property type="molecule type" value="Genomic_DNA"/>
</dbReference>
<evidence type="ECO:0000313" key="2">
    <source>
        <dbReference type="Proteomes" id="UP001163603"/>
    </source>
</evidence>
<gene>
    <name evidence="1" type="ORF">Pint_30391</name>
</gene>
<accession>A0ACC0WXF8</accession>
<reference evidence="2" key="1">
    <citation type="journal article" date="2023" name="G3 (Bethesda)">
        <title>Genome assembly and association tests identify interacting loci associated with vigor, precocity, and sex in interspecific pistachio rootstocks.</title>
        <authorList>
            <person name="Palmer W."/>
            <person name="Jacygrad E."/>
            <person name="Sagayaradj S."/>
            <person name="Cavanaugh K."/>
            <person name="Han R."/>
            <person name="Bertier L."/>
            <person name="Beede B."/>
            <person name="Kafkas S."/>
            <person name="Golino D."/>
            <person name="Preece J."/>
            <person name="Michelmore R."/>
        </authorList>
    </citation>
    <scope>NUCLEOTIDE SEQUENCE [LARGE SCALE GENOMIC DNA]</scope>
</reference>